<accession>A0A914ZYM8</accession>
<evidence type="ECO:0000259" key="1">
    <source>
        <dbReference type="Pfam" id="PF23096"/>
    </source>
</evidence>
<dbReference type="AlphaFoldDB" id="A0A914ZYM8"/>
<feature type="domain" description="Proteasome activator complex subunit 4-like HEAT repeat-like" evidence="1">
    <location>
        <begin position="93"/>
        <end position="212"/>
    </location>
</feature>
<sequence length="219" mass="26013">MKFIHTHNMIWCFLQVEDKAVPYACGMRPDNMCLAYDLNTLPTTKQLWDQAIFITKPHWGTYQWPKRLEMFAPYEQQVHLSRSFDRLTPIEKTIVKYVFRNFCDRFLIIFKRFLVSTMRSDQRGQQRLGAEYVCGLIRGSKNWPFEKLKRMWKWLRPLVSTAIEGMLTDASASWLRGISLATRDIDMRQVHWLVELIMELAAKPAPTSWHSCLYYFFAS</sequence>
<dbReference type="PANTHER" id="PTHR32170">
    <property type="entry name" value="PROTEASOME ACTIVATOR COMPLEX SUBUNIT 4"/>
    <property type="match status" value="1"/>
</dbReference>
<protein>
    <submittedName>
        <fullName evidence="3">Proteasome activator Blm10 mid region domain-containing protein</fullName>
    </submittedName>
</protein>
<organism evidence="2 3">
    <name type="scientific">Parascaris univalens</name>
    <name type="common">Nematode worm</name>
    <dbReference type="NCBI Taxonomy" id="6257"/>
    <lineage>
        <taxon>Eukaryota</taxon>
        <taxon>Metazoa</taxon>
        <taxon>Ecdysozoa</taxon>
        <taxon>Nematoda</taxon>
        <taxon>Chromadorea</taxon>
        <taxon>Rhabditida</taxon>
        <taxon>Spirurina</taxon>
        <taxon>Ascaridomorpha</taxon>
        <taxon>Ascaridoidea</taxon>
        <taxon>Ascarididae</taxon>
        <taxon>Parascaris</taxon>
    </lineage>
</organism>
<dbReference type="Proteomes" id="UP000887569">
    <property type="component" value="Unplaced"/>
</dbReference>
<reference evidence="3" key="1">
    <citation type="submission" date="2022-11" db="UniProtKB">
        <authorList>
            <consortium name="WormBaseParasite"/>
        </authorList>
    </citation>
    <scope>IDENTIFICATION</scope>
</reference>
<dbReference type="WBParaSite" id="PgE031_g002_t09">
    <property type="protein sequence ID" value="PgE031_g002_t09"/>
    <property type="gene ID" value="PgE031_g002"/>
</dbReference>
<dbReference type="GO" id="GO:0010499">
    <property type="term" value="P:proteasomal ubiquitin-independent protein catabolic process"/>
    <property type="evidence" value="ECO:0007669"/>
    <property type="project" value="TreeGrafter"/>
</dbReference>
<dbReference type="GO" id="GO:0005634">
    <property type="term" value="C:nucleus"/>
    <property type="evidence" value="ECO:0007669"/>
    <property type="project" value="TreeGrafter"/>
</dbReference>
<dbReference type="InterPro" id="IPR055455">
    <property type="entry name" value="HEAT_PSME4"/>
</dbReference>
<dbReference type="GO" id="GO:0070628">
    <property type="term" value="F:proteasome binding"/>
    <property type="evidence" value="ECO:0007669"/>
    <property type="project" value="InterPro"/>
</dbReference>
<evidence type="ECO:0000313" key="3">
    <source>
        <dbReference type="WBParaSite" id="PgE031_g002_t09"/>
    </source>
</evidence>
<dbReference type="GO" id="GO:0016504">
    <property type="term" value="F:peptidase activator activity"/>
    <property type="evidence" value="ECO:0007669"/>
    <property type="project" value="InterPro"/>
</dbReference>
<proteinExistence type="predicted"/>
<dbReference type="GO" id="GO:0005829">
    <property type="term" value="C:cytosol"/>
    <property type="evidence" value="ECO:0007669"/>
    <property type="project" value="TreeGrafter"/>
</dbReference>
<dbReference type="PANTHER" id="PTHR32170:SF3">
    <property type="entry name" value="PROTEASOME ACTIVATOR COMPLEX SUBUNIT 4"/>
    <property type="match status" value="1"/>
</dbReference>
<evidence type="ECO:0000313" key="2">
    <source>
        <dbReference type="Proteomes" id="UP000887569"/>
    </source>
</evidence>
<dbReference type="Pfam" id="PF23096">
    <property type="entry name" value="HEAT_PSME4"/>
    <property type="match status" value="1"/>
</dbReference>
<name>A0A914ZYM8_PARUN</name>
<dbReference type="InterPro" id="IPR035309">
    <property type="entry name" value="PSME4"/>
</dbReference>
<keyword evidence="2" id="KW-1185">Reference proteome</keyword>